<keyword evidence="1" id="KW-0812">Transmembrane</keyword>
<dbReference type="RefSeq" id="WP_156506733.1">
    <property type="nucleotide sequence ID" value="NZ_CP014639.1"/>
</dbReference>
<keyword evidence="3" id="KW-1185">Reference proteome</keyword>
<sequence>MTILTFVFGLLATASVIALILLSVGVFGQTGVFLGMSTPIIGLILISTALLALCLSVGCFKAKVHIS</sequence>
<dbReference type="PATRIC" id="fig|1806891.3.peg.706"/>
<organism evidence="2 3">
    <name type="scientific">Candidatus Chlamydia sanziniae</name>
    <dbReference type="NCBI Taxonomy" id="1806891"/>
    <lineage>
        <taxon>Bacteria</taxon>
        <taxon>Pseudomonadati</taxon>
        <taxon>Chlamydiota</taxon>
        <taxon>Chlamydiia</taxon>
        <taxon>Chlamydiales</taxon>
        <taxon>Chlamydiaceae</taxon>
        <taxon>Chlamydia/Chlamydophila group</taxon>
        <taxon>Chlamydia</taxon>
    </lineage>
</organism>
<feature type="transmembrane region" description="Helical" evidence="1">
    <location>
        <begin position="38"/>
        <end position="60"/>
    </location>
</feature>
<gene>
    <name evidence="2" type="ORF">Cs308_0714</name>
</gene>
<keyword evidence="1" id="KW-0472">Membrane</keyword>
<evidence type="ECO:0000313" key="2">
    <source>
        <dbReference type="EMBL" id="ANH78884.1"/>
    </source>
</evidence>
<name>A0A1A9HXW3_9CHLA</name>
<accession>A0A1A9HXW3</accession>
<dbReference type="Proteomes" id="UP000078162">
    <property type="component" value="Chromosome"/>
</dbReference>
<reference evidence="2 3" key="1">
    <citation type="submission" date="2016-03" db="EMBL/GenBank/DDBJ databases">
        <title>Culture-independent genomics supports pathogen discovery for uncultivable bacteria within the genus Chlamydia.</title>
        <authorList>
            <person name="Taylor-Brown A."/>
            <person name="Bachmann N.L."/>
            <person name="Borel N."/>
            <person name="Polkinghorne A."/>
        </authorList>
    </citation>
    <scope>NUCLEOTIDE SEQUENCE [LARGE SCALE GENOMIC DNA]</scope>
    <source>
        <strain evidence="2 3">2742-308</strain>
    </source>
</reference>
<evidence type="ECO:0000313" key="3">
    <source>
        <dbReference type="Proteomes" id="UP000078162"/>
    </source>
</evidence>
<dbReference type="AlphaFoldDB" id="A0A1A9HXW3"/>
<keyword evidence="1" id="KW-1133">Transmembrane helix</keyword>
<dbReference type="KEGG" id="csaz:Cs308_0714"/>
<protein>
    <submittedName>
        <fullName evidence="2">Uncharacterized protein</fullName>
    </submittedName>
</protein>
<proteinExistence type="predicted"/>
<evidence type="ECO:0000256" key="1">
    <source>
        <dbReference type="SAM" id="Phobius"/>
    </source>
</evidence>
<dbReference type="EMBL" id="CP014639">
    <property type="protein sequence ID" value="ANH78884.1"/>
    <property type="molecule type" value="Genomic_DNA"/>
</dbReference>